<organism evidence="8 9">
    <name type="scientific">Galendromus occidentalis</name>
    <name type="common">western predatory mite</name>
    <dbReference type="NCBI Taxonomy" id="34638"/>
    <lineage>
        <taxon>Eukaryota</taxon>
        <taxon>Metazoa</taxon>
        <taxon>Ecdysozoa</taxon>
        <taxon>Arthropoda</taxon>
        <taxon>Chelicerata</taxon>
        <taxon>Arachnida</taxon>
        <taxon>Acari</taxon>
        <taxon>Parasitiformes</taxon>
        <taxon>Mesostigmata</taxon>
        <taxon>Gamasina</taxon>
        <taxon>Phytoseioidea</taxon>
        <taxon>Phytoseiidae</taxon>
        <taxon>Typhlodrominae</taxon>
        <taxon>Galendromus</taxon>
    </lineage>
</organism>
<dbReference type="Pfam" id="PF00335">
    <property type="entry name" value="Tetraspanin"/>
    <property type="match status" value="1"/>
</dbReference>
<evidence type="ECO:0000256" key="1">
    <source>
        <dbReference type="ARBA" id="ARBA00004141"/>
    </source>
</evidence>
<evidence type="ECO:0000256" key="6">
    <source>
        <dbReference type="PIRSR" id="PIRSR002419-1"/>
    </source>
</evidence>
<feature type="transmembrane region" description="Helical" evidence="7">
    <location>
        <begin position="82"/>
        <end position="107"/>
    </location>
</feature>
<evidence type="ECO:0000256" key="4">
    <source>
        <dbReference type="ARBA" id="ARBA00022989"/>
    </source>
</evidence>
<keyword evidence="5 7" id="KW-0472">Membrane</keyword>
<evidence type="ECO:0000256" key="5">
    <source>
        <dbReference type="ARBA" id="ARBA00023136"/>
    </source>
</evidence>
<dbReference type="PIRSF" id="PIRSF002419">
    <property type="entry name" value="Tetraspanin"/>
    <property type="match status" value="1"/>
</dbReference>
<dbReference type="KEGG" id="goe:100903629"/>
<keyword evidence="4 7" id="KW-1133">Transmembrane helix</keyword>
<dbReference type="InterPro" id="IPR008952">
    <property type="entry name" value="Tetraspanin_EC2_sf"/>
</dbReference>
<sequence length="219" mass="23528">MVQSCGLACIKTLLFVFNFLFAVCGIVIIVCGAVSLHFMKGTGPLIGENYVSAPIALIVIGVAVFLLAFLGCCGASQESYCMLTMFSTLLFLLLCAEITVGVLAFVYRGKAKEITEQQLRASMNDYYKRIEVNPTKQAWDFVQEKLECCGVTSSIDWNSVGNVPQSCGSNPIHLKGCLDTLVAKVEQFSVYVGVAGFVIGAIELIGICFACCLANGVRS</sequence>
<evidence type="ECO:0000313" key="8">
    <source>
        <dbReference type="Proteomes" id="UP000694867"/>
    </source>
</evidence>
<dbReference type="InterPro" id="IPR018499">
    <property type="entry name" value="Tetraspanin/Peripherin"/>
</dbReference>
<dbReference type="GeneID" id="100903629"/>
<evidence type="ECO:0000256" key="7">
    <source>
        <dbReference type="RuleBase" id="RU361218"/>
    </source>
</evidence>
<keyword evidence="8" id="KW-1185">Reference proteome</keyword>
<dbReference type="InterPro" id="IPR000301">
    <property type="entry name" value="Tetraspanin_animals"/>
</dbReference>
<dbReference type="GO" id="GO:0005886">
    <property type="term" value="C:plasma membrane"/>
    <property type="evidence" value="ECO:0007669"/>
    <property type="project" value="TreeGrafter"/>
</dbReference>
<comment type="subcellular location">
    <subcellularLocation>
        <location evidence="1 7">Membrane</location>
        <topology evidence="1 7">Multi-pass membrane protein</topology>
    </subcellularLocation>
</comment>
<dbReference type="Proteomes" id="UP000694867">
    <property type="component" value="Unplaced"/>
</dbReference>
<dbReference type="PANTHER" id="PTHR19282:SF551">
    <property type="entry name" value="RE08073P-RELATED"/>
    <property type="match status" value="1"/>
</dbReference>
<dbReference type="AlphaFoldDB" id="A0AAJ6QYR5"/>
<dbReference type="RefSeq" id="XP_003748338.1">
    <property type="nucleotide sequence ID" value="XM_003748290.2"/>
</dbReference>
<feature type="transmembrane region" description="Helical" evidence="7">
    <location>
        <begin position="188"/>
        <end position="214"/>
    </location>
</feature>
<dbReference type="Gene3D" id="1.10.1450.10">
    <property type="entry name" value="Tetraspanin"/>
    <property type="match status" value="1"/>
</dbReference>
<dbReference type="SUPFAM" id="SSF48652">
    <property type="entry name" value="Tetraspanin"/>
    <property type="match status" value="1"/>
</dbReference>
<protein>
    <recommendedName>
        <fullName evidence="7">Tetraspanin</fullName>
    </recommendedName>
</protein>
<comment type="similarity">
    <text evidence="2 7">Belongs to the tetraspanin (TM4SF) family.</text>
</comment>
<accession>A0AAJ6QYR5</accession>
<name>A0AAJ6QYR5_9ACAR</name>
<dbReference type="InterPro" id="IPR018503">
    <property type="entry name" value="Tetraspanin_CS"/>
</dbReference>
<dbReference type="PRINTS" id="PR00259">
    <property type="entry name" value="TMFOUR"/>
</dbReference>
<evidence type="ECO:0000256" key="2">
    <source>
        <dbReference type="ARBA" id="ARBA00006840"/>
    </source>
</evidence>
<feature type="transmembrane region" description="Helical" evidence="7">
    <location>
        <begin position="50"/>
        <end position="70"/>
    </location>
</feature>
<keyword evidence="3 7" id="KW-0812">Transmembrane</keyword>
<dbReference type="PROSITE" id="PS00421">
    <property type="entry name" value="TM4_1"/>
    <property type="match status" value="1"/>
</dbReference>
<feature type="disulfide bond" evidence="6">
    <location>
        <begin position="148"/>
        <end position="177"/>
    </location>
</feature>
<keyword evidence="6" id="KW-1015">Disulfide bond</keyword>
<evidence type="ECO:0000256" key="3">
    <source>
        <dbReference type="ARBA" id="ARBA00022692"/>
    </source>
</evidence>
<feature type="transmembrane region" description="Helical" evidence="7">
    <location>
        <begin position="12"/>
        <end position="38"/>
    </location>
</feature>
<evidence type="ECO:0000313" key="9">
    <source>
        <dbReference type="RefSeq" id="XP_003748338.1"/>
    </source>
</evidence>
<gene>
    <name evidence="9" type="primary">LOC100903629</name>
</gene>
<reference evidence="9" key="1">
    <citation type="submission" date="2025-08" db="UniProtKB">
        <authorList>
            <consortium name="RefSeq"/>
        </authorList>
    </citation>
    <scope>IDENTIFICATION</scope>
</reference>
<dbReference type="PANTHER" id="PTHR19282">
    <property type="entry name" value="TETRASPANIN"/>
    <property type="match status" value="1"/>
</dbReference>
<proteinExistence type="inferred from homology"/>
<feature type="disulfide bond" evidence="6">
    <location>
        <begin position="149"/>
        <end position="167"/>
    </location>
</feature>